<dbReference type="SUPFAM" id="SSF51735">
    <property type="entry name" value="NAD(P)-binding Rossmann-fold domains"/>
    <property type="match status" value="1"/>
</dbReference>
<feature type="compositionally biased region" description="Low complexity" evidence="1">
    <location>
        <begin position="256"/>
        <end position="274"/>
    </location>
</feature>
<dbReference type="Gene3D" id="3.40.50.720">
    <property type="entry name" value="NAD(P)-binding Rossmann-like Domain"/>
    <property type="match status" value="1"/>
</dbReference>
<dbReference type="Pfam" id="PF22725">
    <property type="entry name" value="GFO_IDH_MocA_C3"/>
    <property type="match status" value="1"/>
</dbReference>
<dbReference type="PANTHER" id="PTHR43249">
    <property type="entry name" value="UDP-N-ACETYL-2-AMINO-2-DEOXY-D-GLUCURONATE OXIDASE"/>
    <property type="match status" value="1"/>
</dbReference>
<proteinExistence type="predicted"/>
<reference evidence="4 5" key="1">
    <citation type="submission" date="2019-11" db="EMBL/GenBank/DDBJ databases">
        <authorList>
            <person name="Li X.-J."/>
            <person name="Feng X.-M."/>
        </authorList>
    </citation>
    <scope>NUCLEOTIDE SEQUENCE [LARGE SCALE GENOMIC DNA]</scope>
    <source>
        <strain evidence="4 5">XMNu-373</strain>
    </source>
</reference>
<dbReference type="InterPro" id="IPR055170">
    <property type="entry name" value="GFO_IDH_MocA-like_dom"/>
</dbReference>
<dbReference type="PANTHER" id="PTHR43249:SF1">
    <property type="entry name" value="D-GLUCOSIDE 3-DEHYDROGENASE"/>
    <property type="match status" value="1"/>
</dbReference>
<protein>
    <submittedName>
        <fullName evidence="4">Gfo/Idh/MocA family oxidoreductase</fullName>
    </submittedName>
</protein>
<evidence type="ECO:0000313" key="5">
    <source>
        <dbReference type="Proteomes" id="UP000460435"/>
    </source>
</evidence>
<accession>A0A7K3MA47</accession>
<dbReference type="InterPro" id="IPR036291">
    <property type="entry name" value="NAD(P)-bd_dom_sf"/>
</dbReference>
<dbReference type="InterPro" id="IPR052515">
    <property type="entry name" value="Gfo/Idh/MocA_Oxidoreductase"/>
</dbReference>
<dbReference type="InterPro" id="IPR000683">
    <property type="entry name" value="Gfo/Idh/MocA-like_OxRdtase_N"/>
</dbReference>
<evidence type="ECO:0000256" key="1">
    <source>
        <dbReference type="SAM" id="MobiDB-lite"/>
    </source>
</evidence>
<organism evidence="4 5">
    <name type="scientific">Phytoactinopolyspora mesophila</name>
    <dbReference type="NCBI Taxonomy" id="2650750"/>
    <lineage>
        <taxon>Bacteria</taxon>
        <taxon>Bacillati</taxon>
        <taxon>Actinomycetota</taxon>
        <taxon>Actinomycetes</taxon>
        <taxon>Jiangellales</taxon>
        <taxon>Jiangellaceae</taxon>
        <taxon>Phytoactinopolyspora</taxon>
    </lineage>
</organism>
<dbReference type="Proteomes" id="UP000460435">
    <property type="component" value="Unassembled WGS sequence"/>
</dbReference>
<dbReference type="EMBL" id="WLZY01000010">
    <property type="protein sequence ID" value="NDL60136.1"/>
    <property type="molecule type" value="Genomic_DNA"/>
</dbReference>
<dbReference type="AlphaFoldDB" id="A0A7K3MA47"/>
<dbReference type="SUPFAM" id="SSF55347">
    <property type="entry name" value="Glyceraldehyde-3-phosphate dehydrogenase-like, C-terminal domain"/>
    <property type="match status" value="1"/>
</dbReference>
<feature type="domain" description="Gfo/Idh/MocA-like oxidoreductase N-terminal" evidence="2">
    <location>
        <begin position="34"/>
        <end position="109"/>
    </location>
</feature>
<dbReference type="GO" id="GO:0000166">
    <property type="term" value="F:nucleotide binding"/>
    <property type="evidence" value="ECO:0007669"/>
    <property type="project" value="InterPro"/>
</dbReference>
<sequence>MGSIGLRHVEVLGELDGAVRLVAVSGGTAAELVESGQSDVRHGAPEEVISHPDVDLVVVCTPSGLHGHNVLRALHAGKDVVVEKPLSVDVESAEEIVRVADDLGRFVSVISQRRLEPQNQHLKRLLAEGRLGRPVLGETFCHWYRDDDYYSQAGWRTQQDQGGGSLMNQGLHSVDLLAWLMGPVTHVTAECATLGRDMNAEDTTVATLRFASGALGLVATSTATPPGLPATMSVFTSKGTAELNNGTVVRWEFAGQPAPAPASEGSGPTGSGAADPLAIGQAGHLAQWRDIVEAYRTGRAPAVTARDGLATVKLLCGMYEAARTGRQVRLGDGS</sequence>
<dbReference type="Gene3D" id="3.30.360.10">
    <property type="entry name" value="Dihydrodipicolinate Reductase, domain 2"/>
    <property type="match status" value="1"/>
</dbReference>
<gene>
    <name evidence="4" type="ORF">F7O44_23980</name>
</gene>
<comment type="caution">
    <text evidence="4">The sequence shown here is derived from an EMBL/GenBank/DDBJ whole genome shotgun (WGS) entry which is preliminary data.</text>
</comment>
<evidence type="ECO:0000259" key="3">
    <source>
        <dbReference type="Pfam" id="PF22725"/>
    </source>
</evidence>
<feature type="region of interest" description="Disordered" evidence="1">
    <location>
        <begin position="256"/>
        <end position="277"/>
    </location>
</feature>
<name>A0A7K3MA47_9ACTN</name>
<evidence type="ECO:0000313" key="4">
    <source>
        <dbReference type="EMBL" id="NDL60136.1"/>
    </source>
</evidence>
<evidence type="ECO:0000259" key="2">
    <source>
        <dbReference type="Pfam" id="PF01408"/>
    </source>
</evidence>
<dbReference type="Pfam" id="PF01408">
    <property type="entry name" value="GFO_IDH_MocA"/>
    <property type="match status" value="1"/>
</dbReference>
<feature type="domain" description="GFO/IDH/MocA-like oxidoreductase" evidence="3">
    <location>
        <begin position="120"/>
        <end position="242"/>
    </location>
</feature>
<keyword evidence="5" id="KW-1185">Reference proteome</keyword>